<accession>A0A327R978</accession>
<dbReference type="GO" id="GO:0016209">
    <property type="term" value="F:antioxidant activity"/>
    <property type="evidence" value="ECO:0007669"/>
    <property type="project" value="InterPro"/>
</dbReference>
<dbReference type="InterPro" id="IPR000866">
    <property type="entry name" value="AhpC/TSA"/>
</dbReference>
<dbReference type="InterPro" id="IPR036249">
    <property type="entry name" value="Thioredoxin-like_sf"/>
</dbReference>
<evidence type="ECO:0000259" key="1">
    <source>
        <dbReference type="PROSITE" id="PS51352"/>
    </source>
</evidence>
<comment type="caution">
    <text evidence="2">The sequence shown here is derived from an EMBL/GenBank/DDBJ whole genome shotgun (WGS) entry which is preliminary data.</text>
</comment>
<dbReference type="InterPro" id="IPR013766">
    <property type="entry name" value="Thioredoxin_domain"/>
</dbReference>
<proteinExistence type="predicted"/>
<dbReference type="SUPFAM" id="SSF52833">
    <property type="entry name" value="Thioredoxin-like"/>
    <property type="match status" value="1"/>
</dbReference>
<dbReference type="InterPro" id="IPR047262">
    <property type="entry name" value="PRX-like1"/>
</dbReference>
<dbReference type="Proteomes" id="UP000248703">
    <property type="component" value="Unassembled WGS sequence"/>
</dbReference>
<sequence>MALTPSNPFPLGKIAPEFSLYDVVTRKTLNLHQIKGDKGTVVVFICNHCPFVIHINPMLVNIANQYQDKGIAFIAISSNDVENYPQDGPEQMQQVAKDLSYPFPYLYDDTQEVAKAYDAACTPDFYVFDADLKSTYHGQMDNSRPGNEIPVTGKDLIHAMDAVLNDQQPLESQKPSIGCNIKWK</sequence>
<gene>
    <name evidence="2" type="ORF">LY08_02019</name>
</gene>
<dbReference type="Pfam" id="PF00578">
    <property type="entry name" value="AhpC-TSA"/>
    <property type="match status" value="1"/>
</dbReference>
<organism evidence="2 3">
    <name type="scientific">Olleya aquimaris</name>
    <dbReference type="NCBI Taxonomy" id="639310"/>
    <lineage>
        <taxon>Bacteria</taxon>
        <taxon>Pseudomonadati</taxon>
        <taxon>Bacteroidota</taxon>
        <taxon>Flavobacteriia</taxon>
        <taxon>Flavobacteriales</taxon>
        <taxon>Flavobacteriaceae</taxon>
    </lineage>
</organism>
<dbReference type="PANTHER" id="PTHR43640:SF1">
    <property type="entry name" value="THIOREDOXIN-DEPENDENT PEROXIREDOXIN"/>
    <property type="match status" value="1"/>
</dbReference>
<evidence type="ECO:0000313" key="2">
    <source>
        <dbReference type="EMBL" id="RAJ13500.1"/>
    </source>
</evidence>
<protein>
    <submittedName>
        <fullName evidence="2">Peroxiredoxin</fullName>
    </submittedName>
</protein>
<dbReference type="GO" id="GO:0016491">
    <property type="term" value="F:oxidoreductase activity"/>
    <property type="evidence" value="ECO:0007669"/>
    <property type="project" value="InterPro"/>
</dbReference>
<dbReference type="PROSITE" id="PS51352">
    <property type="entry name" value="THIOREDOXIN_2"/>
    <property type="match status" value="1"/>
</dbReference>
<dbReference type="EMBL" id="QLLO01000006">
    <property type="protein sequence ID" value="RAJ13500.1"/>
    <property type="molecule type" value="Genomic_DNA"/>
</dbReference>
<dbReference type="PANTHER" id="PTHR43640">
    <property type="entry name" value="OS07G0260300 PROTEIN"/>
    <property type="match status" value="1"/>
</dbReference>
<feature type="domain" description="Thioredoxin" evidence="1">
    <location>
        <begin position="9"/>
        <end position="165"/>
    </location>
</feature>
<dbReference type="Gene3D" id="3.40.30.10">
    <property type="entry name" value="Glutaredoxin"/>
    <property type="match status" value="1"/>
</dbReference>
<dbReference type="OrthoDB" id="9809746at2"/>
<dbReference type="AlphaFoldDB" id="A0A327R978"/>
<dbReference type="CDD" id="cd02969">
    <property type="entry name" value="PRX_like1"/>
    <property type="match status" value="1"/>
</dbReference>
<keyword evidence="3" id="KW-1185">Reference proteome</keyword>
<reference evidence="2 3" key="1">
    <citation type="submission" date="2018-06" db="EMBL/GenBank/DDBJ databases">
        <title>Genomic Encyclopedia of Archaeal and Bacterial Type Strains, Phase II (KMG-II): from individual species to whole genera.</title>
        <authorList>
            <person name="Goeker M."/>
        </authorList>
    </citation>
    <scope>NUCLEOTIDE SEQUENCE [LARGE SCALE GENOMIC DNA]</scope>
    <source>
        <strain evidence="2 3">DSM 24464</strain>
    </source>
</reference>
<dbReference type="RefSeq" id="WP_111660311.1">
    <property type="nucleotide sequence ID" value="NZ_QLLO01000006.1"/>
</dbReference>
<name>A0A327R978_9FLAO</name>
<evidence type="ECO:0000313" key="3">
    <source>
        <dbReference type="Proteomes" id="UP000248703"/>
    </source>
</evidence>